<evidence type="ECO:0000313" key="2">
    <source>
        <dbReference type="Proteomes" id="UP001151760"/>
    </source>
</evidence>
<dbReference type="Proteomes" id="UP001151760">
    <property type="component" value="Unassembled WGS sequence"/>
</dbReference>
<reference evidence="1" key="2">
    <citation type="submission" date="2022-01" db="EMBL/GenBank/DDBJ databases">
        <authorList>
            <person name="Yamashiro T."/>
            <person name="Shiraishi A."/>
            <person name="Satake H."/>
            <person name="Nakayama K."/>
        </authorList>
    </citation>
    <scope>NUCLEOTIDE SEQUENCE</scope>
</reference>
<dbReference type="EMBL" id="BQNB010016939">
    <property type="protein sequence ID" value="GJT57530.1"/>
    <property type="molecule type" value="Genomic_DNA"/>
</dbReference>
<evidence type="ECO:0000313" key="1">
    <source>
        <dbReference type="EMBL" id="GJT57530.1"/>
    </source>
</evidence>
<protein>
    <submittedName>
        <fullName evidence="1">Uncharacterized protein</fullName>
    </submittedName>
</protein>
<comment type="caution">
    <text evidence="1">The sequence shown here is derived from an EMBL/GenBank/DDBJ whole genome shotgun (WGS) entry which is preliminary data.</text>
</comment>
<sequence>MTEELLTTAPAATITTATPIIVTIIVDNRIEGKKLVEPMLLLHQKMVGMPEISLCVKGAITITPDPVL</sequence>
<proteinExistence type="predicted"/>
<reference evidence="1" key="1">
    <citation type="journal article" date="2022" name="Int. J. Mol. Sci.">
        <title>Draft Genome of Tanacetum Coccineum: Genomic Comparison of Closely Related Tanacetum-Family Plants.</title>
        <authorList>
            <person name="Yamashiro T."/>
            <person name="Shiraishi A."/>
            <person name="Nakayama K."/>
            <person name="Satake H."/>
        </authorList>
    </citation>
    <scope>NUCLEOTIDE SEQUENCE</scope>
</reference>
<organism evidence="1 2">
    <name type="scientific">Tanacetum coccineum</name>
    <dbReference type="NCBI Taxonomy" id="301880"/>
    <lineage>
        <taxon>Eukaryota</taxon>
        <taxon>Viridiplantae</taxon>
        <taxon>Streptophyta</taxon>
        <taxon>Embryophyta</taxon>
        <taxon>Tracheophyta</taxon>
        <taxon>Spermatophyta</taxon>
        <taxon>Magnoliopsida</taxon>
        <taxon>eudicotyledons</taxon>
        <taxon>Gunneridae</taxon>
        <taxon>Pentapetalae</taxon>
        <taxon>asterids</taxon>
        <taxon>campanulids</taxon>
        <taxon>Asterales</taxon>
        <taxon>Asteraceae</taxon>
        <taxon>Asteroideae</taxon>
        <taxon>Anthemideae</taxon>
        <taxon>Anthemidinae</taxon>
        <taxon>Tanacetum</taxon>
    </lineage>
</organism>
<accession>A0ABQ5F2V6</accession>
<name>A0ABQ5F2V6_9ASTR</name>
<feature type="non-terminal residue" evidence="1">
    <location>
        <position position="68"/>
    </location>
</feature>
<keyword evidence="2" id="KW-1185">Reference proteome</keyword>
<gene>
    <name evidence="1" type="ORF">Tco_0992584</name>
</gene>